<evidence type="ECO:0000313" key="7">
    <source>
        <dbReference type="EMBL" id="KAF4116696.1"/>
    </source>
</evidence>
<evidence type="ECO:0000256" key="5">
    <source>
        <dbReference type="PROSITE-ProRule" id="PRU00042"/>
    </source>
</evidence>
<dbReference type="InterPro" id="IPR036236">
    <property type="entry name" value="Znf_C2H2_sf"/>
</dbReference>
<evidence type="ECO:0000256" key="2">
    <source>
        <dbReference type="ARBA" id="ARBA00022737"/>
    </source>
</evidence>
<dbReference type="EMBL" id="JAAMOB010000003">
    <property type="protein sequence ID" value="KAF4116696.1"/>
    <property type="molecule type" value="Genomic_DNA"/>
</dbReference>
<reference evidence="7 8" key="1">
    <citation type="submission" date="2020-04" db="EMBL/GenBank/DDBJ databases">
        <title>Chromosome-level genome assembly of a cyprinid fish Onychostoma macrolepis by integration of Nanopore Sequencing, Bionano and Hi-C technology.</title>
        <authorList>
            <person name="Wang D."/>
        </authorList>
    </citation>
    <scope>NUCLEOTIDE SEQUENCE [LARGE SCALE GENOMIC DNA]</scope>
    <source>
        <strain evidence="7">SWU-2019</strain>
        <tissue evidence="7">Muscle</tissue>
    </source>
</reference>
<dbReference type="PROSITE" id="PS50157">
    <property type="entry name" value="ZINC_FINGER_C2H2_2"/>
    <property type="match status" value="1"/>
</dbReference>
<keyword evidence="3 5" id="KW-0863">Zinc-finger</keyword>
<sequence length="156" mass="18171">MFSEAPHNNHTFSSKCWNIPISLQVKTSIRASGRAEFIKEDREKMRDPEPCRIKHTEDTEQQTELIEENEENKELSEAEGINHFRTGKKTLSCSQTQKVLKKRRAKKSFTCTQCGTRLTNKQSLELHMRGFTLERNRTHVISAGRVSHKKENLHYT</sequence>
<evidence type="ECO:0000313" key="8">
    <source>
        <dbReference type="Proteomes" id="UP000579812"/>
    </source>
</evidence>
<gene>
    <name evidence="7" type="ORF">G5714_004185</name>
</gene>
<keyword evidence="1" id="KW-0479">Metal-binding</keyword>
<dbReference type="Proteomes" id="UP000579812">
    <property type="component" value="Unassembled WGS sequence"/>
</dbReference>
<feature type="domain" description="C2H2-type" evidence="6">
    <location>
        <begin position="109"/>
        <end position="136"/>
    </location>
</feature>
<evidence type="ECO:0000259" key="6">
    <source>
        <dbReference type="PROSITE" id="PS50157"/>
    </source>
</evidence>
<dbReference type="AlphaFoldDB" id="A0A7J6DBJ0"/>
<proteinExistence type="predicted"/>
<protein>
    <recommendedName>
        <fullName evidence="6">C2H2-type domain-containing protein</fullName>
    </recommendedName>
</protein>
<keyword evidence="2" id="KW-0677">Repeat</keyword>
<dbReference type="FunFam" id="3.30.160.60:FF:000100">
    <property type="entry name" value="Zinc finger 45-like"/>
    <property type="match status" value="1"/>
</dbReference>
<name>A0A7J6DBJ0_9TELE</name>
<evidence type="ECO:0000256" key="1">
    <source>
        <dbReference type="ARBA" id="ARBA00022723"/>
    </source>
</evidence>
<keyword evidence="4" id="KW-0862">Zinc</keyword>
<comment type="caution">
    <text evidence="7">The sequence shown here is derived from an EMBL/GenBank/DDBJ whole genome shotgun (WGS) entry which is preliminary data.</text>
</comment>
<evidence type="ECO:0000256" key="3">
    <source>
        <dbReference type="ARBA" id="ARBA00022771"/>
    </source>
</evidence>
<dbReference type="GO" id="GO:0008270">
    <property type="term" value="F:zinc ion binding"/>
    <property type="evidence" value="ECO:0007669"/>
    <property type="project" value="UniProtKB-KW"/>
</dbReference>
<organism evidence="7 8">
    <name type="scientific">Onychostoma macrolepis</name>
    <dbReference type="NCBI Taxonomy" id="369639"/>
    <lineage>
        <taxon>Eukaryota</taxon>
        <taxon>Metazoa</taxon>
        <taxon>Chordata</taxon>
        <taxon>Craniata</taxon>
        <taxon>Vertebrata</taxon>
        <taxon>Euteleostomi</taxon>
        <taxon>Actinopterygii</taxon>
        <taxon>Neopterygii</taxon>
        <taxon>Teleostei</taxon>
        <taxon>Ostariophysi</taxon>
        <taxon>Cypriniformes</taxon>
        <taxon>Cyprinidae</taxon>
        <taxon>Acrossocheilinae</taxon>
        <taxon>Onychostoma</taxon>
    </lineage>
</organism>
<dbReference type="InterPro" id="IPR013087">
    <property type="entry name" value="Znf_C2H2_type"/>
</dbReference>
<keyword evidence="8" id="KW-1185">Reference proteome</keyword>
<accession>A0A7J6DBJ0</accession>
<evidence type="ECO:0000256" key="4">
    <source>
        <dbReference type="ARBA" id="ARBA00022833"/>
    </source>
</evidence>
<dbReference type="SUPFAM" id="SSF57667">
    <property type="entry name" value="beta-beta-alpha zinc fingers"/>
    <property type="match status" value="1"/>
</dbReference>